<evidence type="ECO:0000313" key="1">
    <source>
        <dbReference type="EMBL" id="KAE8153379.1"/>
    </source>
</evidence>
<evidence type="ECO:0000313" key="2">
    <source>
        <dbReference type="Proteomes" id="UP000325780"/>
    </source>
</evidence>
<name>A0A5N6U4N9_ASPAV</name>
<dbReference type="Proteomes" id="UP000325780">
    <property type="component" value="Unassembled WGS sequence"/>
</dbReference>
<protein>
    <submittedName>
        <fullName evidence="1">Uncharacterized protein</fullName>
    </submittedName>
</protein>
<reference evidence="1 2" key="1">
    <citation type="submission" date="2019-04" db="EMBL/GenBank/DDBJ databases">
        <title>Friends and foes A comparative genomics study of 23 Aspergillus species from section Flavi.</title>
        <authorList>
            <consortium name="DOE Joint Genome Institute"/>
            <person name="Kjaerbolling I."/>
            <person name="Vesth T."/>
            <person name="Frisvad J.C."/>
            <person name="Nybo J.L."/>
            <person name="Theobald S."/>
            <person name="Kildgaard S."/>
            <person name="Isbrandt T."/>
            <person name="Kuo A."/>
            <person name="Sato A."/>
            <person name="Lyhne E.K."/>
            <person name="Kogle M.E."/>
            <person name="Wiebenga A."/>
            <person name="Kun R.S."/>
            <person name="Lubbers R.J."/>
            <person name="Makela M.R."/>
            <person name="Barry K."/>
            <person name="Chovatia M."/>
            <person name="Clum A."/>
            <person name="Daum C."/>
            <person name="Haridas S."/>
            <person name="He G."/>
            <person name="LaButti K."/>
            <person name="Lipzen A."/>
            <person name="Mondo S."/>
            <person name="Riley R."/>
            <person name="Salamov A."/>
            <person name="Simmons B.A."/>
            <person name="Magnuson J.K."/>
            <person name="Henrissat B."/>
            <person name="Mortensen U.H."/>
            <person name="Larsen T.O."/>
            <person name="Devries R.P."/>
            <person name="Grigoriev I.V."/>
            <person name="Machida M."/>
            <person name="Baker S.E."/>
            <person name="Andersen M.R."/>
        </authorList>
    </citation>
    <scope>NUCLEOTIDE SEQUENCE [LARGE SCALE GENOMIC DNA]</scope>
    <source>
        <strain evidence="1 2">IBT 18842</strain>
    </source>
</reference>
<gene>
    <name evidence="1" type="ORF">BDV25DRAFT_149669</name>
</gene>
<dbReference type="EMBL" id="ML742040">
    <property type="protein sequence ID" value="KAE8153379.1"/>
    <property type="molecule type" value="Genomic_DNA"/>
</dbReference>
<sequence length="74" mass="8563">MRRFLEARSIRRFALARTVRARPMKLVPEVQGARSTLMRNTTHLAVYWTFPKSWVNAPWLGSCVALALFHVHQG</sequence>
<organism evidence="1 2">
    <name type="scientific">Aspergillus avenaceus</name>
    <dbReference type="NCBI Taxonomy" id="36643"/>
    <lineage>
        <taxon>Eukaryota</taxon>
        <taxon>Fungi</taxon>
        <taxon>Dikarya</taxon>
        <taxon>Ascomycota</taxon>
        <taxon>Pezizomycotina</taxon>
        <taxon>Eurotiomycetes</taxon>
        <taxon>Eurotiomycetidae</taxon>
        <taxon>Eurotiales</taxon>
        <taxon>Aspergillaceae</taxon>
        <taxon>Aspergillus</taxon>
        <taxon>Aspergillus subgen. Circumdati</taxon>
    </lineage>
</organism>
<accession>A0A5N6U4N9</accession>
<keyword evidence="2" id="KW-1185">Reference proteome</keyword>
<dbReference type="AlphaFoldDB" id="A0A5N6U4N9"/>
<proteinExistence type="predicted"/>